<dbReference type="InterPro" id="IPR058652">
    <property type="entry name" value="VapC50_C"/>
</dbReference>
<dbReference type="Proteomes" id="UP000027180">
    <property type="component" value="Plasmid pRetIE4771e"/>
</dbReference>
<dbReference type="Pfam" id="PF13470">
    <property type="entry name" value="PIN_3"/>
    <property type="match status" value="1"/>
</dbReference>
<organism evidence="3 4">
    <name type="scientific">Rhizobium etli bv. mimosae str. IE4771</name>
    <dbReference type="NCBI Taxonomy" id="1432050"/>
    <lineage>
        <taxon>Bacteria</taxon>
        <taxon>Pseudomonadati</taxon>
        <taxon>Pseudomonadota</taxon>
        <taxon>Alphaproteobacteria</taxon>
        <taxon>Hyphomicrobiales</taxon>
        <taxon>Rhizobiaceae</taxon>
        <taxon>Rhizobium/Agrobacterium group</taxon>
        <taxon>Rhizobium</taxon>
    </lineage>
</organism>
<gene>
    <name evidence="3" type="ORF">IE4771_PE00261</name>
</gene>
<dbReference type="Pfam" id="PF26343">
    <property type="entry name" value="VapC50_C"/>
    <property type="match status" value="1"/>
</dbReference>
<name>A0A060IHR9_RHIET</name>
<dbReference type="EMBL" id="CP006991">
    <property type="protein sequence ID" value="AIC31485.1"/>
    <property type="molecule type" value="Genomic_DNA"/>
</dbReference>
<proteinExistence type="predicted"/>
<evidence type="ECO:0000259" key="2">
    <source>
        <dbReference type="Pfam" id="PF26343"/>
    </source>
</evidence>
<dbReference type="OrthoDB" id="211933at2"/>
<dbReference type="AlphaFoldDB" id="A0A060IHR9"/>
<geneLocation type="plasmid" evidence="3 4">
    <name>pRetIE4771e</name>
</geneLocation>
<dbReference type="InterPro" id="IPR002716">
    <property type="entry name" value="PIN_dom"/>
</dbReference>
<dbReference type="RefSeq" id="WP_010056431.1">
    <property type="nucleotide sequence ID" value="NZ_CP006991.1"/>
</dbReference>
<sequence length="192" mass="21330">MVSKPPVAVYDACVLYPFHLRNVLVQCAFDGLVDARWTDDIHAEWIRNLAIGFPEIPISRLQATRDRMKEVLPDADVSNHRILIPDLSLPDPDDRHVLAAAIAGKASVIVTRNLKDFPAADLRPHGVTSASPDNFLVGLHSTFSSALIDSIRRARLNLRKTAPAVHEFIDALDNQGLRAFSVVLREQSRQLD</sequence>
<evidence type="ECO:0000259" key="1">
    <source>
        <dbReference type="Pfam" id="PF13470"/>
    </source>
</evidence>
<evidence type="ECO:0000313" key="4">
    <source>
        <dbReference type="Proteomes" id="UP000027180"/>
    </source>
</evidence>
<protein>
    <submittedName>
        <fullName evidence="3">PilT domain-containing protein</fullName>
    </submittedName>
</protein>
<accession>A0A060IHR9</accession>
<feature type="domain" description="VapC50 C-terminal" evidence="2">
    <location>
        <begin position="132"/>
        <end position="186"/>
    </location>
</feature>
<feature type="domain" description="PIN" evidence="1">
    <location>
        <begin position="9"/>
        <end position="114"/>
    </location>
</feature>
<evidence type="ECO:0000313" key="3">
    <source>
        <dbReference type="EMBL" id="AIC31485.1"/>
    </source>
</evidence>
<dbReference type="KEGG" id="rei:IE4771_PE00261"/>
<reference evidence="3 4" key="1">
    <citation type="submission" date="2013-12" db="EMBL/GenBank/DDBJ databases">
        <title>Complete genome sequence of Rhizobium etli bv. mimosae IE4771.</title>
        <authorList>
            <person name="Bustos P."/>
            <person name="Santamaria R.I."/>
            <person name="Lozano L."/>
            <person name="Ormeno-Orrillo E."/>
            <person name="Rogel M.A."/>
            <person name="Romero D."/>
            <person name="Cevallos M.A."/>
            <person name="Martinez-Romero E."/>
            <person name="Gonzalez V."/>
        </authorList>
    </citation>
    <scope>NUCLEOTIDE SEQUENCE [LARGE SCALE GENOMIC DNA]</scope>
    <source>
        <strain evidence="3 4">IE4771</strain>
        <plasmid evidence="4">Plasmid pRetIE4771e</plasmid>
    </source>
</reference>
<keyword evidence="3" id="KW-0614">Plasmid</keyword>
<dbReference type="HOGENOM" id="CLU_096418_0_1_5"/>